<evidence type="ECO:0000313" key="12">
    <source>
        <dbReference type="EMBL" id="PIS07109.1"/>
    </source>
</evidence>
<dbReference type="Pfam" id="PF02096">
    <property type="entry name" value="60KD_IMP"/>
    <property type="match status" value="1"/>
</dbReference>
<feature type="transmembrane region" description="Helical" evidence="10">
    <location>
        <begin position="29"/>
        <end position="48"/>
    </location>
</feature>
<organism evidence="12 13">
    <name type="scientific">Candidatus Berkelbacteria bacterium CG10_big_fil_rev_8_21_14_0_10_43_14</name>
    <dbReference type="NCBI Taxonomy" id="1974515"/>
    <lineage>
        <taxon>Bacteria</taxon>
        <taxon>Candidatus Berkelbacteria</taxon>
    </lineage>
</organism>
<feature type="non-terminal residue" evidence="12">
    <location>
        <position position="268"/>
    </location>
</feature>
<accession>A0A2M6R9A8</accession>
<evidence type="ECO:0000256" key="1">
    <source>
        <dbReference type="ARBA" id="ARBA00004651"/>
    </source>
</evidence>
<dbReference type="InterPro" id="IPR047196">
    <property type="entry name" value="YidC_ALB_C"/>
</dbReference>
<evidence type="ECO:0000256" key="3">
    <source>
        <dbReference type="ARBA" id="ARBA00022475"/>
    </source>
</evidence>
<dbReference type="EMBL" id="PEZX01000015">
    <property type="protein sequence ID" value="PIS07109.1"/>
    <property type="molecule type" value="Genomic_DNA"/>
</dbReference>
<dbReference type="NCBIfam" id="TIGR03592">
    <property type="entry name" value="yidC_oxa1_cterm"/>
    <property type="match status" value="1"/>
</dbReference>
<dbReference type="InterPro" id="IPR028055">
    <property type="entry name" value="YidC/Oxa/ALB_C"/>
</dbReference>
<evidence type="ECO:0000313" key="13">
    <source>
        <dbReference type="Proteomes" id="UP000231162"/>
    </source>
</evidence>
<comment type="caution">
    <text evidence="12">The sequence shown here is derived from an EMBL/GenBank/DDBJ whole genome shotgun (WGS) entry which is preliminary data.</text>
</comment>
<keyword evidence="8" id="KW-0143">Chaperone</keyword>
<evidence type="ECO:0000259" key="11">
    <source>
        <dbReference type="Pfam" id="PF02096"/>
    </source>
</evidence>
<keyword evidence="4 9" id="KW-0812">Transmembrane</keyword>
<keyword evidence="5" id="KW-0653">Protein transport</keyword>
<feature type="transmembrane region" description="Helical" evidence="10">
    <location>
        <begin position="212"/>
        <end position="229"/>
    </location>
</feature>
<protein>
    <recommendedName>
        <fullName evidence="11">Membrane insertase YidC/Oxa/ALB C-terminal domain-containing protein</fullName>
    </recommendedName>
</protein>
<dbReference type="GO" id="GO:0032977">
    <property type="term" value="F:membrane insertase activity"/>
    <property type="evidence" value="ECO:0007669"/>
    <property type="project" value="InterPro"/>
</dbReference>
<gene>
    <name evidence="12" type="ORF">COT79_00865</name>
</gene>
<name>A0A2M6R9A8_9BACT</name>
<dbReference type="AlphaFoldDB" id="A0A2M6R9A8"/>
<proteinExistence type="inferred from homology"/>
<dbReference type="Proteomes" id="UP000231162">
    <property type="component" value="Unassembled WGS sequence"/>
</dbReference>
<evidence type="ECO:0000256" key="2">
    <source>
        <dbReference type="ARBA" id="ARBA00022448"/>
    </source>
</evidence>
<evidence type="ECO:0000256" key="7">
    <source>
        <dbReference type="ARBA" id="ARBA00023136"/>
    </source>
</evidence>
<reference evidence="13" key="1">
    <citation type="submission" date="2017-09" db="EMBL/GenBank/DDBJ databases">
        <title>Depth-based differentiation of microbial function through sediment-hosted aquifers and enrichment of novel symbionts in the deep terrestrial subsurface.</title>
        <authorList>
            <person name="Probst A.J."/>
            <person name="Ladd B."/>
            <person name="Jarett J.K."/>
            <person name="Geller-Mcgrath D.E."/>
            <person name="Sieber C.M.K."/>
            <person name="Emerson J.B."/>
            <person name="Anantharaman K."/>
            <person name="Thomas B.C."/>
            <person name="Malmstrom R."/>
            <person name="Stieglmeier M."/>
            <person name="Klingl A."/>
            <person name="Woyke T."/>
            <person name="Ryan C.M."/>
            <person name="Banfield J.F."/>
        </authorList>
    </citation>
    <scope>NUCLEOTIDE SEQUENCE [LARGE SCALE GENOMIC DNA]</scope>
</reference>
<keyword evidence="7 10" id="KW-0472">Membrane</keyword>
<comment type="similarity">
    <text evidence="9">Belongs to the OXA1/ALB3/YidC family.</text>
</comment>
<evidence type="ECO:0000256" key="9">
    <source>
        <dbReference type="RuleBase" id="RU003945"/>
    </source>
</evidence>
<feature type="transmembrane region" description="Helical" evidence="10">
    <location>
        <begin position="98"/>
        <end position="120"/>
    </location>
</feature>
<keyword evidence="2" id="KW-0813">Transport</keyword>
<evidence type="ECO:0000256" key="10">
    <source>
        <dbReference type="SAM" id="Phobius"/>
    </source>
</evidence>
<sequence>MKEFFKIILYKPLYNILMVLILLTPQHSLAVGVVALTVLIRIALLPATKSITRQQALMAKVKPELDELQKKHKGDQATLARETMAFYKRHHVSPWGSCLPMILQLVILIILYRVFIAGVATVRTDLLYSFIPNPGTINPFFFGIDLSKPDLWILPIITGLLQFVQTWQMMPKSKKGTTNANDPSAMIQKQMVYVLPVFTVVIARSFPAALPLYWAISSVISIIQQTYILRATAKISLKQVDALLGSGADDVTVTETKEVITKKDVEIT</sequence>
<dbReference type="GO" id="GO:0051205">
    <property type="term" value="P:protein insertion into membrane"/>
    <property type="evidence" value="ECO:0007669"/>
    <property type="project" value="TreeGrafter"/>
</dbReference>
<evidence type="ECO:0000256" key="5">
    <source>
        <dbReference type="ARBA" id="ARBA00022927"/>
    </source>
</evidence>
<keyword evidence="3" id="KW-1003">Cell membrane</keyword>
<keyword evidence="6 10" id="KW-1133">Transmembrane helix</keyword>
<dbReference type="PANTHER" id="PTHR12428:SF65">
    <property type="entry name" value="CYTOCHROME C OXIDASE ASSEMBLY PROTEIN COX18, MITOCHONDRIAL"/>
    <property type="match status" value="1"/>
</dbReference>
<evidence type="ECO:0000256" key="4">
    <source>
        <dbReference type="ARBA" id="ARBA00022692"/>
    </source>
</evidence>
<dbReference type="CDD" id="cd20070">
    <property type="entry name" value="5TM_YidC_Alb3"/>
    <property type="match status" value="1"/>
</dbReference>
<evidence type="ECO:0000256" key="6">
    <source>
        <dbReference type="ARBA" id="ARBA00022989"/>
    </source>
</evidence>
<dbReference type="InterPro" id="IPR001708">
    <property type="entry name" value="YidC/ALB3/OXA1/COX18"/>
</dbReference>
<feature type="domain" description="Membrane insertase YidC/Oxa/ALB C-terminal" evidence="11">
    <location>
        <begin position="31"/>
        <end position="229"/>
    </location>
</feature>
<comment type="subcellular location">
    <subcellularLocation>
        <location evidence="1">Cell membrane</location>
        <topology evidence="1">Multi-pass membrane protein</topology>
    </subcellularLocation>
    <subcellularLocation>
        <location evidence="9">Membrane</location>
        <topology evidence="9">Multi-pass membrane protein</topology>
    </subcellularLocation>
</comment>
<evidence type="ECO:0000256" key="8">
    <source>
        <dbReference type="ARBA" id="ARBA00023186"/>
    </source>
</evidence>
<dbReference type="GO" id="GO:0015031">
    <property type="term" value="P:protein transport"/>
    <property type="evidence" value="ECO:0007669"/>
    <property type="project" value="UniProtKB-KW"/>
</dbReference>
<dbReference type="GO" id="GO:0005886">
    <property type="term" value="C:plasma membrane"/>
    <property type="evidence" value="ECO:0007669"/>
    <property type="project" value="UniProtKB-SubCell"/>
</dbReference>
<feature type="transmembrane region" description="Helical" evidence="10">
    <location>
        <begin position="7"/>
        <end position="23"/>
    </location>
</feature>
<dbReference type="PANTHER" id="PTHR12428">
    <property type="entry name" value="OXA1"/>
    <property type="match status" value="1"/>
</dbReference>